<dbReference type="Pfam" id="PF00326">
    <property type="entry name" value="Peptidase_S9"/>
    <property type="match status" value="1"/>
</dbReference>
<reference evidence="2 3" key="1">
    <citation type="journal article" date="2019" name="mSystems">
        <title>Life at home and on the roam: Genomic adaptions reflect the dual lifestyle of an intracellular, facultative symbiont.</title>
        <authorList>
            <person name="Burgsdorf I."/>
        </authorList>
    </citation>
    <scope>NUCLEOTIDE SEQUENCE [LARGE SCALE GENOMIC DNA]</scope>
    <source>
        <strain evidence="2">277cV</strain>
    </source>
</reference>
<dbReference type="AlphaFoldDB" id="A0A524RPC9"/>
<comment type="caution">
    <text evidence="2">The sequence shown here is derived from an EMBL/GenBank/DDBJ whole genome shotgun (WGS) entry which is preliminary data.</text>
</comment>
<dbReference type="Proteomes" id="UP000317990">
    <property type="component" value="Unassembled WGS sequence"/>
</dbReference>
<organism evidence="2 3">
    <name type="scientific">Aphanocapsa feldmannii 277cV</name>
    <dbReference type="NCBI Taxonomy" id="2507553"/>
    <lineage>
        <taxon>Bacteria</taxon>
        <taxon>Bacillati</taxon>
        <taxon>Cyanobacteriota</taxon>
        <taxon>Cyanophyceae</taxon>
        <taxon>Oscillatoriophycideae</taxon>
        <taxon>Chroococcales</taxon>
        <taxon>Microcystaceae</taxon>
        <taxon>Aphanocapsa</taxon>
    </lineage>
</organism>
<evidence type="ECO:0000259" key="1">
    <source>
        <dbReference type="Pfam" id="PF00326"/>
    </source>
</evidence>
<dbReference type="PANTHER" id="PTHR43056:SF5">
    <property type="entry name" value="PEPTIDASE S9 PROLYL OLIGOPEPTIDASE CATALYTIC DOMAIN-CONTAINING PROTEIN"/>
    <property type="match status" value="1"/>
</dbReference>
<accession>A0A524RPC9</accession>
<dbReference type="PANTHER" id="PTHR43056">
    <property type="entry name" value="PEPTIDASE S9 PROLYL OLIGOPEPTIDASE"/>
    <property type="match status" value="1"/>
</dbReference>
<feature type="domain" description="Peptidase S9 prolyl oligopeptidase catalytic" evidence="1">
    <location>
        <begin position="412"/>
        <end position="616"/>
    </location>
</feature>
<dbReference type="InterPro" id="IPR001375">
    <property type="entry name" value="Peptidase_S9_cat"/>
</dbReference>
<dbReference type="GO" id="GO:0006508">
    <property type="term" value="P:proteolysis"/>
    <property type="evidence" value="ECO:0007669"/>
    <property type="project" value="InterPro"/>
</dbReference>
<dbReference type="InterPro" id="IPR050585">
    <property type="entry name" value="Xaa-Pro_dipeptidyl-ppase/CocE"/>
</dbReference>
<dbReference type="GO" id="GO:0008236">
    <property type="term" value="F:serine-type peptidase activity"/>
    <property type="evidence" value="ECO:0007669"/>
    <property type="project" value="InterPro"/>
</dbReference>
<dbReference type="Gene3D" id="3.40.50.1820">
    <property type="entry name" value="alpha/beta hydrolase"/>
    <property type="match status" value="1"/>
</dbReference>
<evidence type="ECO:0000313" key="3">
    <source>
        <dbReference type="Proteomes" id="UP000317990"/>
    </source>
</evidence>
<sequence>MTRPLPASAVVARSVTLKEPRLDDGRLFWLEQRPREKGRTTLMLRDGGGSREVTPGGWDLRTRLHEYGGGAYVVKGDRLVLVNDRDRSLWLWSLNGRHTPRRLHGPVAVAIGDGCVDTRRDRWIGVLESEEGDGLISLDLQRQDQPPRLLRQQADFCGSPALSPDGHWLAWVEWNLPAMPWESSTLWLARFDARGGLTAPRVIGGGPDLSVFQPLWRDDGSLLVAEDGSGHWNLQLLQRDQLARTDPRWRPLFPVAAEFAMPQWLAGMATTAMSGRGLVAACCSDGAWQLGRLEALDGPSPRWYPIPLPFTDLAGLQAEGDRAVCVAAGPLHGTGVLEVDLRSGNWSHEPVAEPCLSSAEISVPSPLWFSGHRDQRTHAWLYPPAGGWGTGVPLLLRSHGGPTAMARCGLDLAIQFWTSRGWAVVDVNYGGSVGFGRAYRQRLDGNWGITDVADCVAAAQVLIERGWLDPRRVAIEGGSAGGFTTLACLCFSNVFRAGACRYGVSDLSALARDTHRFERRYLDGLVGPWPAAEALYRQRSPLFNVEGFSCPLVFFQGLQDRVVPPAQTDAMAAALQARGIPVEVHRYAEEGHGFRNGDVQIDVLQTTEAFFRHHLGLDDRQQAGAAQTATGEGQ</sequence>
<dbReference type="InterPro" id="IPR029058">
    <property type="entry name" value="AB_hydrolase_fold"/>
</dbReference>
<gene>
    <name evidence="2" type="ORF">ERJ67_03210</name>
</gene>
<dbReference type="EMBL" id="SRMO01000050">
    <property type="protein sequence ID" value="TGG93671.1"/>
    <property type="molecule type" value="Genomic_DNA"/>
</dbReference>
<dbReference type="SUPFAM" id="SSF69322">
    <property type="entry name" value="Tricorn protease domain 2"/>
    <property type="match status" value="1"/>
</dbReference>
<name>A0A524RPC9_9CHRO</name>
<proteinExistence type="predicted"/>
<evidence type="ECO:0000313" key="2">
    <source>
        <dbReference type="EMBL" id="TGG93671.1"/>
    </source>
</evidence>
<protein>
    <submittedName>
        <fullName evidence="2">S9 family peptidase</fullName>
    </submittedName>
</protein>
<dbReference type="SUPFAM" id="SSF53474">
    <property type="entry name" value="alpha/beta-Hydrolases"/>
    <property type="match status" value="1"/>
</dbReference>